<keyword evidence="6" id="KW-1185">Reference proteome</keyword>
<accession>A0A7K1U523</accession>
<dbReference type="Proteomes" id="UP000461730">
    <property type="component" value="Unassembled WGS sequence"/>
</dbReference>
<reference evidence="5 6" key="1">
    <citation type="submission" date="2019-12" db="EMBL/GenBank/DDBJ databases">
        <title>Chitinophaga sp. strain ysch24 (GDMCC 1.1355), whole genome shotgun sequence.</title>
        <authorList>
            <person name="Zhang X."/>
        </authorList>
    </citation>
    <scope>NUCLEOTIDE SEQUENCE [LARGE SCALE GENOMIC DNA]</scope>
    <source>
        <strain evidence="6">ysch24</strain>
    </source>
</reference>
<keyword evidence="3" id="KW-0804">Transcription</keyword>
<keyword evidence="2" id="KW-0238">DNA-binding</keyword>
<feature type="domain" description="HTH hxlR-type" evidence="4">
    <location>
        <begin position="16"/>
        <end position="118"/>
    </location>
</feature>
<protein>
    <submittedName>
        <fullName evidence="5">Transcriptional regulator</fullName>
    </submittedName>
</protein>
<dbReference type="Pfam" id="PF01638">
    <property type="entry name" value="HxlR"/>
    <property type="match status" value="1"/>
</dbReference>
<dbReference type="PANTHER" id="PTHR33204">
    <property type="entry name" value="TRANSCRIPTIONAL REGULATOR, MARR FAMILY"/>
    <property type="match status" value="1"/>
</dbReference>
<dbReference type="PROSITE" id="PS51118">
    <property type="entry name" value="HTH_HXLR"/>
    <property type="match status" value="1"/>
</dbReference>
<evidence type="ECO:0000259" key="4">
    <source>
        <dbReference type="PROSITE" id="PS51118"/>
    </source>
</evidence>
<dbReference type="AlphaFoldDB" id="A0A7K1U523"/>
<evidence type="ECO:0000256" key="2">
    <source>
        <dbReference type="ARBA" id="ARBA00023125"/>
    </source>
</evidence>
<dbReference type="GO" id="GO:0003677">
    <property type="term" value="F:DNA binding"/>
    <property type="evidence" value="ECO:0007669"/>
    <property type="project" value="UniProtKB-KW"/>
</dbReference>
<dbReference type="RefSeq" id="WP_157306886.1">
    <property type="nucleotide sequence ID" value="NZ_WRXN01000005.1"/>
</dbReference>
<dbReference type="Gene3D" id="1.10.10.10">
    <property type="entry name" value="Winged helix-like DNA-binding domain superfamily/Winged helix DNA-binding domain"/>
    <property type="match status" value="1"/>
</dbReference>
<dbReference type="EMBL" id="WRXN01000005">
    <property type="protein sequence ID" value="MVT09440.1"/>
    <property type="molecule type" value="Genomic_DNA"/>
</dbReference>
<evidence type="ECO:0000313" key="5">
    <source>
        <dbReference type="EMBL" id="MVT09440.1"/>
    </source>
</evidence>
<organism evidence="5 6">
    <name type="scientific">Chitinophaga tropicalis</name>
    <dbReference type="NCBI Taxonomy" id="2683588"/>
    <lineage>
        <taxon>Bacteria</taxon>
        <taxon>Pseudomonadati</taxon>
        <taxon>Bacteroidota</taxon>
        <taxon>Chitinophagia</taxon>
        <taxon>Chitinophagales</taxon>
        <taxon>Chitinophagaceae</taxon>
        <taxon>Chitinophaga</taxon>
    </lineage>
</organism>
<proteinExistence type="predicted"/>
<dbReference type="InterPro" id="IPR036390">
    <property type="entry name" value="WH_DNA-bd_sf"/>
</dbReference>
<name>A0A7K1U523_9BACT</name>
<keyword evidence="1" id="KW-0805">Transcription regulation</keyword>
<sequence>MANKNRCLTPTTDDECKRARLYLQDTLDVVGGKWKLVLISILRGGKLKFRELTREAGISARILSKELKEMELNGLITRTVVKTSPIMVEYELTPYSNTLSEVITAMHEWGKNHRQKIIGQQSTEPNSL</sequence>
<evidence type="ECO:0000313" key="6">
    <source>
        <dbReference type="Proteomes" id="UP000461730"/>
    </source>
</evidence>
<dbReference type="InterPro" id="IPR002577">
    <property type="entry name" value="HTH_HxlR"/>
</dbReference>
<comment type="caution">
    <text evidence="5">The sequence shown here is derived from an EMBL/GenBank/DDBJ whole genome shotgun (WGS) entry which is preliminary data.</text>
</comment>
<gene>
    <name evidence="5" type="ORF">GO493_14315</name>
</gene>
<dbReference type="InterPro" id="IPR036388">
    <property type="entry name" value="WH-like_DNA-bd_sf"/>
</dbReference>
<evidence type="ECO:0000256" key="1">
    <source>
        <dbReference type="ARBA" id="ARBA00023015"/>
    </source>
</evidence>
<dbReference type="SUPFAM" id="SSF46785">
    <property type="entry name" value="Winged helix' DNA-binding domain"/>
    <property type="match status" value="1"/>
</dbReference>
<evidence type="ECO:0000256" key="3">
    <source>
        <dbReference type="ARBA" id="ARBA00023163"/>
    </source>
</evidence>
<dbReference type="PANTHER" id="PTHR33204:SF29">
    <property type="entry name" value="TRANSCRIPTIONAL REGULATOR"/>
    <property type="match status" value="1"/>
</dbReference>